<evidence type="ECO:0000259" key="1">
    <source>
        <dbReference type="Pfam" id="PF01575"/>
    </source>
</evidence>
<dbReference type="Proteomes" id="UP001381693">
    <property type="component" value="Unassembled WGS sequence"/>
</dbReference>
<dbReference type="InterPro" id="IPR029069">
    <property type="entry name" value="HotDog_dom_sf"/>
</dbReference>
<keyword evidence="3" id="KW-1185">Reference proteome</keyword>
<dbReference type="AlphaFoldDB" id="A0AAN8WQC5"/>
<evidence type="ECO:0000313" key="2">
    <source>
        <dbReference type="EMBL" id="KAK7070381.1"/>
    </source>
</evidence>
<organism evidence="2 3">
    <name type="scientific">Halocaridina rubra</name>
    <name type="common">Hawaiian red shrimp</name>
    <dbReference type="NCBI Taxonomy" id="373956"/>
    <lineage>
        <taxon>Eukaryota</taxon>
        <taxon>Metazoa</taxon>
        <taxon>Ecdysozoa</taxon>
        <taxon>Arthropoda</taxon>
        <taxon>Crustacea</taxon>
        <taxon>Multicrustacea</taxon>
        <taxon>Malacostraca</taxon>
        <taxon>Eumalacostraca</taxon>
        <taxon>Eucarida</taxon>
        <taxon>Decapoda</taxon>
        <taxon>Pleocyemata</taxon>
        <taxon>Caridea</taxon>
        <taxon>Atyoidea</taxon>
        <taxon>Atyidae</taxon>
        <taxon>Halocaridina</taxon>
    </lineage>
</organism>
<dbReference type="GO" id="GO:0019171">
    <property type="term" value="F:(3R)-hydroxyacyl-[acyl-carrier-protein] dehydratase activity"/>
    <property type="evidence" value="ECO:0007669"/>
    <property type="project" value="TreeGrafter"/>
</dbReference>
<dbReference type="InterPro" id="IPR002539">
    <property type="entry name" value="MaoC-like_dom"/>
</dbReference>
<comment type="caution">
    <text evidence="2">The sequence shown here is derived from an EMBL/GenBank/DDBJ whole genome shotgun (WGS) entry which is preliminary data.</text>
</comment>
<dbReference type="InterPro" id="IPR050965">
    <property type="entry name" value="UPF0336/Enoyl-CoA_hydratase"/>
</dbReference>
<dbReference type="GO" id="GO:0018812">
    <property type="term" value="F:3-hydroxyacyl-CoA dehydratase activity"/>
    <property type="evidence" value="ECO:0007669"/>
    <property type="project" value="UniProtKB-ARBA"/>
</dbReference>
<feature type="domain" description="MaoC-like" evidence="1">
    <location>
        <begin position="40"/>
        <end position="129"/>
    </location>
</feature>
<accession>A0AAN8WQC5</accession>
<dbReference type="PANTHER" id="PTHR43437">
    <property type="entry name" value="HYDROXYACYL-THIOESTER DEHYDRATASE TYPE 2, MITOCHONDRIAL-RELATED"/>
    <property type="match status" value="1"/>
</dbReference>
<evidence type="ECO:0000313" key="3">
    <source>
        <dbReference type="Proteomes" id="UP001381693"/>
    </source>
</evidence>
<sequence>MSSFFKFSSKFLFYPLLGCHWNIQTRSFTSFKEGDTVTLAKKITQEDVEKFAKLSGDTNPIHIDRVYVKNRTNFDDCVVHGALLNGLVSGVIGTRLPGPGTLVVKQELNFPSPCYVGEEVNLTVRLRELRKIVTVDFSCVTDSGKIVLWGNCKLRLQRL</sequence>
<protein>
    <submittedName>
        <fullName evidence="2">Armadillo repeat-containing protein 7</fullName>
    </submittedName>
</protein>
<dbReference type="PANTHER" id="PTHR43437:SF3">
    <property type="entry name" value="HYDROXYACYL-THIOESTER DEHYDRATASE TYPE 2, MITOCHONDRIAL"/>
    <property type="match status" value="1"/>
</dbReference>
<reference evidence="2 3" key="1">
    <citation type="submission" date="2023-11" db="EMBL/GenBank/DDBJ databases">
        <title>Halocaridina rubra genome assembly.</title>
        <authorList>
            <person name="Smith C."/>
        </authorList>
    </citation>
    <scope>NUCLEOTIDE SEQUENCE [LARGE SCALE GENOMIC DNA]</scope>
    <source>
        <strain evidence="2">EP-1</strain>
        <tissue evidence="2">Whole</tissue>
    </source>
</reference>
<dbReference type="SUPFAM" id="SSF54637">
    <property type="entry name" value="Thioesterase/thiol ester dehydrase-isomerase"/>
    <property type="match status" value="1"/>
</dbReference>
<dbReference type="GO" id="GO:0005739">
    <property type="term" value="C:mitochondrion"/>
    <property type="evidence" value="ECO:0007669"/>
    <property type="project" value="TreeGrafter"/>
</dbReference>
<dbReference type="GO" id="GO:0006633">
    <property type="term" value="P:fatty acid biosynthetic process"/>
    <property type="evidence" value="ECO:0007669"/>
    <property type="project" value="TreeGrafter"/>
</dbReference>
<dbReference type="Gene3D" id="3.10.129.10">
    <property type="entry name" value="Hotdog Thioesterase"/>
    <property type="match status" value="1"/>
</dbReference>
<dbReference type="Pfam" id="PF01575">
    <property type="entry name" value="MaoC_dehydratas"/>
    <property type="match status" value="1"/>
</dbReference>
<dbReference type="CDD" id="cd03449">
    <property type="entry name" value="R_hydratase"/>
    <property type="match status" value="1"/>
</dbReference>
<name>A0AAN8WQC5_HALRR</name>
<dbReference type="EMBL" id="JAXCGZ010015400">
    <property type="protein sequence ID" value="KAK7070381.1"/>
    <property type="molecule type" value="Genomic_DNA"/>
</dbReference>
<gene>
    <name evidence="2" type="primary">ARMC7_2</name>
    <name evidence="2" type="ORF">SK128_012764</name>
</gene>
<proteinExistence type="predicted"/>